<evidence type="ECO:0000313" key="2">
    <source>
        <dbReference type="Proteomes" id="UP000320643"/>
    </source>
</evidence>
<dbReference type="OrthoDB" id="9853894at2"/>
<dbReference type="Proteomes" id="UP000320643">
    <property type="component" value="Unassembled WGS sequence"/>
</dbReference>
<gene>
    <name evidence="1" type="ORF">FMM05_20295</name>
</gene>
<keyword evidence="2" id="KW-1185">Reference proteome</keyword>
<accession>A0A552UTE1</accession>
<sequence length="133" mass="14356">MADQYQLKSLADTVSAAAFAINKRIKDEIQQLSFEEVQALSNESRDLLIAGKTLYELTAIEIAKSGKDSLKKLEDATDTINKAIKTIKTVQTVINITAKLVVLAGSIFAGNYTAIPQNVSDIISLLSPAEEEG</sequence>
<reference evidence="1 2" key="1">
    <citation type="submission" date="2019-07" db="EMBL/GenBank/DDBJ databases">
        <title>Flavobacterium sp. nov., isolated from glacier ice.</title>
        <authorList>
            <person name="Liu Q."/>
            <person name="Xin Y.-H."/>
        </authorList>
    </citation>
    <scope>NUCLEOTIDE SEQUENCE [LARGE SCALE GENOMIC DNA]</scope>
    <source>
        <strain evidence="1 2">ZT4R6</strain>
    </source>
</reference>
<evidence type="ECO:0000313" key="1">
    <source>
        <dbReference type="EMBL" id="TRW21493.1"/>
    </source>
</evidence>
<protein>
    <submittedName>
        <fullName evidence="1">Uncharacterized protein</fullName>
    </submittedName>
</protein>
<comment type="caution">
    <text evidence="1">The sequence shown here is derived from an EMBL/GenBank/DDBJ whole genome shotgun (WGS) entry which is preliminary data.</text>
</comment>
<organism evidence="1 2">
    <name type="scientific">Flavobacterium zepuense</name>
    <dbReference type="NCBI Taxonomy" id="2593302"/>
    <lineage>
        <taxon>Bacteria</taxon>
        <taxon>Pseudomonadati</taxon>
        <taxon>Bacteroidota</taxon>
        <taxon>Flavobacteriia</taxon>
        <taxon>Flavobacteriales</taxon>
        <taxon>Flavobacteriaceae</taxon>
        <taxon>Flavobacterium</taxon>
    </lineage>
</organism>
<proteinExistence type="predicted"/>
<dbReference type="EMBL" id="VJVZ01000019">
    <property type="protein sequence ID" value="TRW21493.1"/>
    <property type="molecule type" value="Genomic_DNA"/>
</dbReference>
<dbReference type="AlphaFoldDB" id="A0A552UTE1"/>
<dbReference type="RefSeq" id="WP_143375259.1">
    <property type="nucleotide sequence ID" value="NZ_VJVZ01000019.1"/>
</dbReference>
<name>A0A552UTE1_9FLAO</name>